<gene>
    <name evidence="2" type="ORF">LCGC14_1799090</name>
</gene>
<feature type="compositionally biased region" description="Basic and acidic residues" evidence="1">
    <location>
        <begin position="255"/>
        <end position="264"/>
    </location>
</feature>
<name>A0A0F9JPT1_9ZZZZ</name>
<feature type="compositionally biased region" description="Acidic residues" evidence="1">
    <location>
        <begin position="235"/>
        <end position="244"/>
    </location>
</feature>
<feature type="region of interest" description="Disordered" evidence="1">
    <location>
        <begin position="235"/>
        <end position="264"/>
    </location>
</feature>
<dbReference type="EMBL" id="LAZR01017305">
    <property type="protein sequence ID" value="KKM00973.1"/>
    <property type="molecule type" value="Genomic_DNA"/>
</dbReference>
<proteinExistence type="predicted"/>
<accession>A0A0F9JPT1</accession>
<reference evidence="2" key="1">
    <citation type="journal article" date="2015" name="Nature">
        <title>Complex archaea that bridge the gap between prokaryotes and eukaryotes.</title>
        <authorList>
            <person name="Spang A."/>
            <person name="Saw J.H."/>
            <person name="Jorgensen S.L."/>
            <person name="Zaremba-Niedzwiedzka K."/>
            <person name="Martijn J."/>
            <person name="Lind A.E."/>
            <person name="van Eijk R."/>
            <person name="Schleper C."/>
            <person name="Guy L."/>
            <person name="Ettema T.J."/>
        </authorList>
    </citation>
    <scope>NUCLEOTIDE SEQUENCE</scope>
</reference>
<protein>
    <submittedName>
        <fullName evidence="2">Uncharacterized protein</fullName>
    </submittedName>
</protein>
<organism evidence="2">
    <name type="scientific">marine sediment metagenome</name>
    <dbReference type="NCBI Taxonomy" id="412755"/>
    <lineage>
        <taxon>unclassified sequences</taxon>
        <taxon>metagenomes</taxon>
        <taxon>ecological metagenomes</taxon>
    </lineage>
</organism>
<dbReference type="AlphaFoldDB" id="A0A0F9JPT1"/>
<sequence>MNEQQQEQITLKLVRYLKRLSMEVETIQKQLKSGEIKIRKGKWTESETEMGHGGDAFTTSPLSAMCDKNAERVLTPTGKKLTGRKLVKIPEFETVDLENLKIRVFSAEFPVDAVVTAYQKNSTLENRFTLLIHIAALEKNVAPGDLMDLHGITSDYLMGRMKHMLEADDKQVSARFLALAFNMKFPGPSVKVGRATQQNFFNFASKREAVKAVKDQMSDGVGINSRGTRGMIVDFDEETELDREDEQRGPGAAVVEEREGTDPD</sequence>
<evidence type="ECO:0000256" key="1">
    <source>
        <dbReference type="SAM" id="MobiDB-lite"/>
    </source>
</evidence>
<comment type="caution">
    <text evidence="2">The sequence shown here is derived from an EMBL/GenBank/DDBJ whole genome shotgun (WGS) entry which is preliminary data.</text>
</comment>
<evidence type="ECO:0000313" key="2">
    <source>
        <dbReference type="EMBL" id="KKM00973.1"/>
    </source>
</evidence>